<proteinExistence type="predicted"/>
<sequence length="101" mass="11156">MPCRNANAMLKPSKRKEKKDGRTSETKNPNKLGKDPIPSLEPDKETSATIQPMEELLTIEFTPGNPGNFTKIGSKMTENIRSRVTTAFEGTKTSSHGLPRI</sequence>
<feature type="region of interest" description="Disordered" evidence="1">
    <location>
        <begin position="1"/>
        <end position="48"/>
    </location>
</feature>
<name>A0AAW2J1S3_9LAMI</name>
<organism evidence="2">
    <name type="scientific">Sesamum angustifolium</name>
    <dbReference type="NCBI Taxonomy" id="2727405"/>
    <lineage>
        <taxon>Eukaryota</taxon>
        <taxon>Viridiplantae</taxon>
        <taxon>Streptophyta</taxon>
        <taxon>Embryophyta</taxon>
        <taxon>Tracheophyta</taxon>
        <taxon>Spermatophyta</taxon>
        <taxon>Magnoliopsida</taxon>
        <taxon>eudicotyledons</taxon>
        <taxon>Gunneridae</taxon>
        <taxon>Pentapetalae</taxon>
        <taxon>asterids</taxon>
        <taxon>lamiids</taxon>
        <taxon>Lamiales</taxon>
        <taxon>Pedaliaceae</taxon>
        <taxon>Sesamum</taxon>
    </lineage>
</organism>
<protein>
    <submittedName>
        <fullName evidence="2">Uncharacterized protein</fullName>
    </submittedName>
</protein>
<evidence type="ECO:0000313" key="2">
    <source>
        <dbReference type="EMBL" id="KAL0288440.1"/>
    </source>
</evidence>
<accession>A0AAW2J1S3</accession>
<reference evidence="2" key="2">
    <citation type="journal article" date="2024" name="Plant">
        <title>Genomic evolution and insights into agronomic trait innovations of Sesamum species.</title>
        <authorList>
            <person name="Miao H."/>
            <person name="Wang L."/>
            <person name="Qu L."/>
            <person name="Liu H."/>
            <person name="Sun Y."/>
            <person name="Le M."/>
            <person name="Wang Q."/>
            <person name="Wei S."/>
            <person name="Zheng Y."/>
            <person name="Lin W."/>
            <person name="Duan Y."/>
            <person name="Cao H."/>
            <person name="Xiong S."/>
            <person name="Wang X."/>
            <person name="Wei L."/>
            <person name="Li C."/>
            <person name="Ma Q."/>
            <person name="Ju M."/>
            <person name="Zhao R."/>
            <person name="Li G."/>
            <person name="Mu C."/>
            <person name="Tian Q."/>
            <person name="Mei H."/>
            <person name="Zhang T."/>
            <person name="Gao T."/>
            <person name="Zhang H."/>
        </authorList>
    </citation>
    <scope>NUCLEOTIDE SEQUENCE</scope>
    <source>
        <strain evidence="2">G01</strain>
    </source>
</reference>
<evidence type="ECO:0000256" key="1">
    <source>
        <dbReference type="SAM" id="MobiDB-lite"/>
    </source>
</evidence>
<comment type="caution">
    <text evidence="2">The sequence shown here is derived from an EMBL/GenBank/DDBJ whole genome shotgun (WGS) entry which is preliminary data.</text>
</comment>
<gene>
    <name evidence="2" type="ORF">Sangu_2657600</name>
</gene>
<dbReference type="AlphaFoldDB" id="A0AAW2J1S3"/>
<dbReference type="EMBL" id="JACGWK010001446">
    <property type="protein sequence ID" value="KAL0288440.1"/>
    <property type="molecule type" value="Genomic_DNA"/>
</dbReference>
<reference evidence="2" key="1">
    <citation type="submission" date="2020-06" db="EMBL/GenBank/DDBJ databases">
        <authorList>
            <person name="Li T."/>
            <person name="Hu X."/>
            <person name="Zhang T."/>
            <person name="Song X."/>
            <person name="Zhang H."/>
            <person name="Dai N."/>
            <person name="Sheng W."/>
            <person name="Hou X."/>
            <person name="Wei L."/>
        </authorList>
    </citation>
    <scope>NUCLEOTIDE SEQUENCE</scope>
    <source>
        <strain evidence="2">G01</strain>
        <tissue evidence="2">Leaf</tissue>
    </source>
</reference>